<keyword evidence="3" id="KW-1185">Reference proteome</keyword>
<protein>
    <submittedName>
        <fullName evidence="4">Uncharacterized protein LOC113206835</fullName>
    </submittedName>
</protein>
<dbReference type="CDD" id="cd00063">
    <property type="entry name" value="FN3"/>
    <property type="match status" value="1"/>
</dbReference>
<evidence type="ECO:0000313" key="4">
    <source>
        <dbReference type="RefSeq" id="XP_052126434.1"/>
    </source>
</evidence>
<name>A0A9C6UF00_FRAOC</name>
<dbReference type="AlphaFoldDB" id="A0A9C6UF00"/>
<dbReference type="InterPro" id="IPR036116">
    <property type="entry name" value="FN3_sf"/>
</dbReference>
<dbReference type="InterPro" id="IPR013783">
    <property type="entry name" value="Ig-like_fold"/>
</dbReference>
<organism evidence="3 4">
    <name type="scientific">Frankliniella occidentalis</name>
    <name type="common">Western flower thrips</name>
    <name type="synonym">Euthrips occidentalis</name>
    <dbReference type="NCBI Taxonomy" id="133901"/>
    <lineage>
        <taxon>Eukaryota</taxon>
        <taxon>Metazoa</taxon>
        <taxon>Ecdysozoa</taxon>
        <taxon>Arthropoda</taxon>
        <taxon>Hexapoda</taxon>
        <taxon>Insecta</taxon>
        <taxon>Pterygota</taxon>
        <taxon>Neoptera</taxon>
        <taxon>Paraneoptera</taxon>
        <taxon>Thysanoptera</taxon>
        <taxon>Terebrantia</taxon>
        <taxon>Thripoidea</taxon>
        <taxon>Thripidae</taxon>
        <taxon>Frankliniella</taxon>
    </lineage>
</organism>
<dbReference type="KEGG" id="foc:113206835"/>
<proteinExistence type="predicted"/>
<dbReference type="OrthoDB" id="8190889at2759"/>
<accession>A0A9C6UF00</accession>
<dbReference type="GeneID" id="113206835"/>
<dbReference type="InterPro" id="IPR003961">
    <property type="entry name" value="FN3_dom"/>
</dbReference>
<evidence type="ECO:0000313" key="3">
    <source>
        <dbReference type="Proteomes" id="UP000504606"/>
    </source>
</evidence>
<dbReference type="Gene3D" id="2.60.40.10">
    <property type="entry name" value="Immunoglobulins"/>
    <property type="match status" value="1"/>
</dbReference>
<feature type="region of interest" description="Disordered" evidence="1">
    <location>
        <begin position="1"/>
        <end position="52"/>
    </location>
</feature>
<dbReference type="Proteomes" id="UP000504606">
    <property type="component" value="Unplaced"/>
</dbReference>
<sequence length="281" mass="30484">MASKRRHADSESVSESLGLPVDVDEDESSKKMKSEKNGNGAPPAPVEPSENVEASWIKISELTNETITVEWSSSAAGSLFSAVLENSDKSESQNKEATADDSKKCSVEFTGLKPLTKYIVKITSSVKGESSSTVNTMTPPSLEMPEIEDVTFKSAHLTLAPLPEEQAKDVEGYLLLVRPLEDAKDYPKAEIKDASFKSKLESLVEAPFYIAYEFTQEELSEETGGQVQVGSGAAKKDGKYGAVQDPKLTSGGNYRVVLVVIMNVEGERTLFAEESCQMLVK</sequence>
<dbReference type="SUPFAM" id="SSF49265">
    <property type="entry name" value="Fibronectin type III"/>
    <property type="match status" value="1"/>
</dbReference>
<evidence type="ECO:0000259" key="2">
    <source>
        <dbReference type="PROSITE" id="PS50853"/>
    </source>
</evidence>
<reference evidence="4" key="1">
    <citation type="journal article" date="2018" name="Proc. Natl. Acad. Sci. U.S.A.">
        <title>Phylogenomics and the evolution of hemipteroid insects.</title>
        <authorList>
            <person name="Johnson K.P."/>
            <person name="Dietrich C.H."/>
            <person name="Friedrich F."/>
            <person name="Beutel R.G."/>
            <person name="Wipfler B."/>
            <person name="Peters R.S."/>
            <person name="Allen J.M."/>
            <person name="Petersen M."/>
            <person name="Donath A."/>
            <person name="Walden K.K."/>
            <person name="Kozlov A.M."/>
            <person name="Podsiadlowski L."/>
            <person name="Mayer C."/>
            <person name="Meusemann K."/>
            <person name="Vasilikopoulos A."/>
            <person name="Waterhouse R.M."/>
            <person name="Cameron S.L."/>
            <person name="Weirauch C."/>
            <person name="Swanson D.R."/>
            <person name="Percy D.M."/>
            <person name="Hardy N.B."/>
            <person name="Terry I."/>
            <person name="Liu S."/>
            <person name="Zhou X."/>
            <person name="Misof B."/>
            <person name="Robertson H.M."/>
            <person name="Yoshizawa K."/>
        </authorList>
    </citation>
    <scope>NUCLEOTIDE SEQUENCE</scope>
    <source>
        <tissue evidence="4">Whole organism</tissue>
    </source>
</reference>
<reference evidence="4" key="2">
    <citation type="submission" date="2025-08" db="UniProtKB">
        <authorList>
            <consortium name="RefSeq"/>
        </authorList>
    </citation>
    <scope>IDENTIFICATION</scope>
    <source>
        <tissue evidence="4">Whole organism</tissue>
    </source>
</reference>
<evidence type="ECO:0000256" key="1">
    <source>
        <dbReference type="SAM" id="MobiDB-lite"/>
    </source>
</evidence>
<dbReference type="RefSeq" id="XP_052126434.1">
    <property type="nucleotide sequence ID" value="XM_052270474.1"/>
</dbReference>
<gene>
    <name evidence="4" type="primary">LOC113206835</name>
</gene>
<dbReference type="PROSITE" id="PS50853">
    <property type="entry name" value="FN3"/>
    <property type="match status" value="1"/>
</dbReference>
<feature type="domain" description="Fibronectin type-III" evidence="2">
    <location>
        <begin position="48"/>
        <end position="141"/>
    </location>
</feature>